<keyword evidence="8" id="KW-1133">Transmembrane helix</keyword>
<dbReference type="SUPFAM" id="SSF55874">
    <property type="entry name" value="ATPase domain of HSP90 chaperone/DNA topoisomerase II/histidine kinase"/>
    <property type="match status" value="1"/>
</dbReference>
<dbReference type="PANTHER" id="PTHR43047:SF72">
    <property type="entry name" value="OSMOSENSING HISTIDINE PROTEIN KINASE SLN1"/>
    <property type="match status" value="1"/>
</dbReference>
<evidence type="ECO:0000313" key="11">
    <source>
        <dbReference type="Proteomes" id="UP001168620"/>
    </source>
</evidence>
<feature type="transmembrane region" description="Helical" evidence="8">
    <location>
        <begin position="150"/>
        <end position="172"/>
    </location>
</feature>
<comment type="catalytic activity">
    <reaction evidence="1">
        <text>ATP + protein L-histidine = ADP + protein N-phospho-L-histidine.</text>
        <dbReference type="EC" id="2.7.13.3"/>
    </reaction>
</comment>
<keyword evidence="8" id="KW-0812">Transmembrane</keyword>
<evidence type="ECO:0000259" key="9">
    <source>
        <dbReference type="PROSITE" id="PS50109"/>
    </source>
</evidence>
<dbReference type="SUPFAM" id="SSF47384">
    <property type="entry name" value="Homodimeric domain of signal transducing histidine kinase"/>
    <property type="match status" value="1"/>
</dbReference>
<comment type="caution">
    <text evidence="10">The sequence shown here is derived from an EMBL/GenBank/DDBJ whole genome shotgun (WGS) entry which is preliminary data.</text>
</comment>
<feature type="transmembrane region" description="Helical" evidence="8">
    <location>
        <begin position="124"/>
        <end position="144"/>
    </location>
</feature>
<protein>
    <recommendedName>
        <fullName evidence="3">histidine kinase</fullName>
        <ecNumber evidence="3">2.7.13.3</ecNumber>
    </recommendedName>
</protein>
<evidence type="ECO:0000256" key="1">
    <source>
        <dbReference type="ARBA" id="ARBA00000085"/>
    </source>
</evidence>
<dbReference type="InterPro" id="IPR004358">
    <property type="entry name" value="Sig_transdc_His_kin-like_C"/>
</dbReference>
<name>A0ABT8FIT8_9ACTN</name>
<dbReference type="InterPro" id="IPR036890">
    <property type="entry name" value="HATPase_C_sf"/>
</dbReference>
<dbReference type="InterPro" id="IPR036097">
    <property type="entry name" value="HisK_dim/P_sf"/>
</dbReference>
<dbReference type="SMART" id="SM00388">
    <property type="entry name" value="HisKA"/>
    <property type="match status" value="1"/>
</dbReference>
<evidence type="ECO:0000256" key="4">
    <source>
        <dbReference type="ARBA" id="ARBA00022553"/>
    </source>
</evidence>
<evidence type="ECO:0000256" key="3">
    <source>
        <dbReference type="ARBA" id="ARBA00012438"/>
    </source>
</evidence>
<dbReference type="CDD" id="cd00075">
    <property type="entry name" value="HATPase"/>
    <property type="match status" value="1"/>
</dbReference>
<keyword evidence="10" id="KW-0067">ATP-binding</keyword>
<dbReference type="Pfam" id="PF02518">
    <property type="entry name" value="HATPase_c"/>
    <property type="match status" value="1"/>
</dbReference>
<dbReference type="InterPro" id="IPR003661">
    <property type="entry name" value="HisK_dim/P_dom"/>
</dbReference>
<keyword evidence="5" id="KW-0808">Transferase</keyword>
<feature type="domain" description="Histidine kinase" evidence="9">
    <location>
        <begin position="334"/>
        <end position="550"/>
    </location>
</feature>
<dbReference type="CDD" id="cd00082">
    <property type="entry name" value="HisKA"/>
    <property type="match status" value="1"/>
</dbReference>
<dbReference type="PROSITE" id="PS50109">
    <property type="entry name" value="HIS_KIN"/>
    <property type="match status" value="1"/>
</dbReference>
<keyword evidence="10" id="KW-0547">Nucleotide-binding</keyword>
<accession>A0ABT8FIT8</accession>
<evidence type="ECO:0000313" key="10">
    <source>
        <dbReference type="EMBL" id="MDN4174444.1"/>
    </source>
</evidence>
<evidence type="ECO:0000256" key="6">
    <source>
        <dbReference type="ARBA" id="ARBA00022777"/>
    </source>
</evidence>
<dbReference type="PRINTS" id="PR00344">
    <property type="entry name" value="BCTRLSENSOR"/>
</dbReference>
<gene>
    <name evidence="10" type="ORF">QWY28_15880</name>
</gene>
<feature type="transmembrane region" description="Helical" evidence="8">
    <location>
        <begin position="53"/>
        <end position="72"/>
    </location>
</feature>
<evidence type="ECO:0000256" key="8">
    <source>
        <dbReference type="SAM" id="Phobius"/>
    </source>
</evidence>
<keyword evidence="6" id="KW-0418">Kinase</keyword>
<reference evidence="10" key="1">
    <citation type="submission" date="2023-06" db="EMBL/GenBank/DDBJ databases">
        <title>Draft genome sequence of Nocardioides sp. SOB77.</title>
        <authorList>
            <person name="Zhang G."/>
        </authorList>
    </citation>
    <scope>NUCLEOTIDE SEQUENCE</scope>
    <source>
        <strain evidence="10">SOB77</strain>
    </source>
</reference>
<keyword evidence="4" id="KW-0597">Phosphoprotein</keyword>
<dbReference type="Pfam" id="PF00512">
    <property type="entry name" value="HisKA"/>
    <property type="match status" value="1"/>
</dbReference>
<organism evidence="10 11">
    <name type="scientific">Nocardioides oceani</name>
    <dbReference type="NCBI Taxonomy" id="3058369"/>
    <lineage>
        <taxon>Bacteria</taxon>
        <taxon>Bacillati</taxon>
        <taxon>Actinomycetota</taxon>
        <taxon>Actinomycetes</taxon>
        <taxon>Propionibacteriales</taxon>
        <taxon>Nocardioidaceae</taxon>
        <taxon>Nocardioides</taxon>
    </lineage>
</organism>
<keyword evidence="11" id="KW-1185">Reference proteome</keyword>
<proteinExistence type="predicted"/>
<evidence type="ECO:0000256" key="7">
    <source>
        <dbReference type="ARBA" id="ARBA00023012"/>
    </source>
</evidence>
<dbReference type="InterPro" id="IPR005467">
    <property type="entry name" value="His_kinase_dom"/>
</dbReference>
<dbReference type="InterPro" id="IPR003594">
    <property type="entry name" value="HATPase_dom"/>
</dbReference>
<dbReference type="SMART" id="SM00387">
    <property type="entry name" value="HATPase_c"/>
    <property type="match status" value="1"/>
</dbReference>
<keyword evidence="7" id="KW-0902">Two-component regulatory system</keyword>
<dbReference type="EMBL" id="JAUHJQ010000006">
    <property type="protein sequence ID" value="MDN4174444.1"/>
    <property type="molecule type" value="Genomic_DNA"/>
</dbReference>
<dbReference type="EC" id="2.7.13.3" evidence="3"/>
<dbReference type="GO" id="GO:0005524">
    <property type="term" value="F:ATP binding"/>
    <property type="evidence" value="ECO:0007669"/>
    <property type="project" value="UniProtKB-KW"/>
</dbReference>
<dbReference type="PANTHER" id="PTHR43047">
    <property type="entry name" value="TWO-COMPONENT HISTIDINE PROTEIN KINASE"/>
    <property type="match status" value="1"/>
</dbReference>
<dbReference type="Gene3D" id="1.10.287.130">
    <property type="match status" value="1"/>
</dbReference>
<dbReference type="Proteomes" id="UP001168620">
    <property type="component" value="Unassembled WGS sequence"/>
</dbReference>
<dbReference type="RefSeq" id="WP_300953534.1">
    <property type="nucleotide sequence ID" value="NZ_JAUHJQ010000006.1"/>
</dbReference>
<evidence type="ECO:0000256" key="2">
    <source>
        <dbReference type="ARBA" id="ARBA00004236"/>
    </source>
</evidence>
<evidence type="ECO:0000256" key="5">
    <source>
        <dbReference type="ARBA" id="ARBA00022679"/>
    </source>
</evidence>
<dbReference type="Gene3D" id="3.30.565.10">
    <property type="entry name" value="Histidine kinase-like ATPase, C-terminal domain"/>
    <property type="match status" value="1"/>
</dbReference>
<comment type="subcellular location">
    <subcellularLocation>
        <location evidence="2">Cell membrane</location>
    </subcellularLocation>
</comment>
<keyword evidence="8" id="KW-0472">Membrane</keyword>
<sequence>MRDLDDLRPADAVRALVVTGDPDARVLQTAFAFFVATDFAIRSVGSGDVELTGWPGAGLVLTLVTTVLAVLVPWERLRPGLVAVLPVVDIAALGAVRLDPEGSAAGILVVIPALWLGRQLGRRGAVVAVVAVVLLTALPSMIVLGEDPLAVSRALLITVVAGWSALAIAYGLERIRCERDAAEQRGRELAEALGRIEEHQRAAQAIFDAVDVGLVLLDRDGAYRDFNRRHAEFLQRAYPDGHQGLAGQTGLVYDADGATPLTPVETPTARATAGEEFEDCRIWVGQDPIDRRALSVSARSLRGTEGTFEGAALAYKDVTELMRAMAIKDDFVAMVSHELRTPLTSIAGYVEMLQDRPDLPDGVAGQLQVVDRNAHRLLRLISDLLDSAQHAAGPVPLVRRPCDLAAVVRDAAEAAAPAARSAGLALELDLPDELPCVVDAFRVAQVVDNLVSNAVKYTPGGGTVRVHLDADPTHVRIAVTDTGVGIAPADRDRLFTRFFRSRDAEDRSIQGVGLGLSIARSIVEAHGGRIEVESQVGVGSTFRVRLPLAT</sequence>
<dbReference type="Gene3D" id="3.30.450.20">
    <property type="entry name" value="PAS domain"/>
    <property type="match status" value="1"/>
</dbReference>